<dbReference type="AlphaFoldDB" id="A0A166LJK1"/>
<evidence type="ECO:0000256" key="1">
    <source>
        <dbReference type="SAM" id="MobiDB-lite"/>
    </source>
</evidence>
<evidence type="ECO:0000313" key="3">
    <source>
        <dbReference type="Proteomes" id="UP000076532"/>
    </source>
</evidence>
<organism evidence="2 3">
    <name type="scientific">Athelia psychrophila</name>
    <dbReference type="NCBI Taxonomy" id="1759441"/>
    <lineage>
        <taxon>Eukaryota</taxon>
        <taxon>Fungi</taxon>
        <taxon>Dikarya</taxon>
        <taxon>Basidiomycota</taxon>
        <taxon>Agaricomycotina</taxon>
        <taxon>Agaricomycetes</taxon>
        <taxon>Agaricomycetidae</taxon>
        <taxon>Atheliales</taxon>
        <taxon>Atheliaceae</taxon>
        <taxon>Athelia</taxon>
    </lineage>
</organism>
<sequence length="286" mass="31129">MQRRGPSPPARPSPRPRSPGDIDGPPRKRQRVFDAQSLQVINMTSGTADVAGPSTSTEVADPMIDTTPNFDDVNMPSESFQDSDPEHIDADFDDRPKVQSSDGGLSALGVKEGEDDANISTVTFNTNHTSGGGTVYNINRDYITHIKFNLMPGFVPPEAMNQIFQHIHASSSTPSHTVAQLPRPSEPPSDQIAKICVAGDPLYNSAIRSIDRVRIMISIVQTMMANPRLCSSEDLPETLASLKRLLTLMELALRAYRHIGIPTWCIASAALFLSGRKTAVDYLTTS</sequence>
<accession>A0A166LJK1</accession>
<feature type="region of interest" description="Disordered" evidence="1">
    <location>
        <begin position="1"/>
        <end position="102"/>
    </location>
</feature>
<feature type="compositionally biased region" description="Pro residues" evidence="1">
    <location>
        <begin position="1"/>
        <end position="17"/>
    </location>
</feature>
<evidence type="ECO:0000313" key="2">
    <source>
        <dbReference type="EMBL" id="KZP23023.1"/>
    </source>
</evidence>
<dbReference type="Proteomes" id="UP000076532">
    <property type="component" value="Unassembled WGS sequence"/>
</dbReference>
<proteinExistence type="predicted"/>
<name>A0A166LJK1_9AGAM</name>
<feature type="compositionally biased region" description="Polar residues" evidence="1">
    <location>
        <begin position="36"/>
        <end position="58"/>
    </location>
</feature>
<dbReference type="EMBL" id="KV417535">
    <property type="protein sequence ID" value="KZP23023.1"/>
    <property type="molecule type" value="Genomic_DNA"/>
</dbReference>
<reference evidence="2 3" key="1">
    <citation type="journal article" date="2016" name="Mol. Biol. Evol.">
        <title>Comparative Genomics of Early-Diverging Mushroom-Forming Fungi Provides Insights into the Origins of Lignocellulose Decay Capabilities.</title>
        <authorList>
            <person name="Nagy L.G."/>
            <person name="Riley R."/>
            <person name="Tritt A."/>
            <person name="Adam C."/>
            <person name="Daum C."/>
            <person name="Floudas D."/>
            <person name="Sun H."/>
            <person name="Yadav J.S."/>
            <person name="Pangilinan J."/>
            <person name="Larsson K.H."/>
            <person name="Matsuura K."/>
            <person name="Barry K."/>
            <person name="Labutti K."/>
            <person name="Kuo R."/>
            <person name="Ohm R.A."/>
            <person name="Bhattacharya S.S."/>
            <person name="Shirouzu T."/>
            <person name="Yoshinaga Y."/>
            <person name="Martin F.M."/>
            <person name="Grigoriev I.V."/>
            <person name="Hibbett D.S."/>
        </authorList>
    </citation>
    <scope>NUCLEOTIDE SEQUENCE [LARGE SCALE GENOMIC DNA]</scope>
    <source>
        <strain evidence="2 3">CBS 109695</strain>
    </source>
</reference>
<keyword evidence="3" id="KW-1185">Reference proteome</keyword>
<gene>
    <name evidence="2" type="ORF">FIBSPDRAFT_466027</name>
</gene>
<feature type="compositionally biased region" description="Basic and acidic residues" evidence="1">
    <location>
        <begin position="84"/>
        <end position="97"/>
    </location>
</feature>
<protein>
    <submittedName>
        <fullName evidence="2">Uncharacterized protein</fullName>
    </submittedName>
</protein>